<dbReference type="AlphaFoldDB" id="A0A512JM20"/>
<keyword evidence="3 8" id="KW-0479">Metal-binding</keyword>
<comment type="similarity">
    <text evidence="8">Belongs to the P-Pant transferase superfamily. AcpS family.</text>
</comment>
<dbReference type="SUPFAM" id="SSF56214">
    <property type="entry name" value="4'-phosphopantetheinyl transferase"/>
    <property type="match status" value="1"/>
</dbReference>
<evidence type="ECO:0000256" key="2">
    <source>
        <dbReference type="ARBA" id="ARBA00022679"/>
    </source>
</evidence>
<evidence type="ECO:0000313" key="11">
    <source>
        <dbReference type="Proteomes" id="UP000321750"/>
    </source>
</evidence>
<dbReference type="InterPro" id="IPR004568">
    <property type="entry name" value="Ppantetheine-prot_Trfase_dom"/>
</dbReference>
<feature type="binding site" evidence="8">
    <location>
        <position position="79"/>
    </location>
    <ligand>
        <name>Mg(2+)</name>
        <dbReference type="ChEBI" id="CHEBI:18420"/>
    </ligand>
</feature>
<dbReference type="GO" id="GO:0005737">
    <property type="term" value="C:cytoplasm"/>
    <property type="evidence" value="ECO:0007669"/>
    <property type="project" value="UniProtKB-SubCell"/>
</dbReference>
<organism evidence="10 11">
    <name type="scientific">Methylobacterium gnaphalii</name>
    <dbReference type="NCBI Taxonomy" id="1010610"/>
    <lineage>
        <taxon>Bacteria</taxon>
        <taxon>Pseudomonadati</taxon>
        <taxon>Pseudomonadota</taxon>
        <taxon>Alphaproteobacteria</taxon>
        <taxon>Hyphomicrobiales</taxon>
        <taxon>Methylobacteriaceae</taxon>
        <taxon>Methylobacterium</taxon>
    </lineage>
</organism>
<keyword evidence="6 8" id="KW-0443">Lipid metabolism</keyword>
<evidence type="ECO:0000256" key="6">
    <source>
        <dbReference type="ARBA" id="ARBA00023098"/>
    </source>
</evidence>
<gene>
    <name evidence="8 10" type="primary">acpS</name>
    <name evidence="10" type="ORF">MGN01_28500</name>
</gene>
<name>A0A512JM20_9HYPH</name>
<dbReference type="InterPro" id="IPR037143">
    <property type="entry name" value="4-PPantetheinyl_Trfase_dom_sf"/>
</dbReference>
<dbReference type="GO" id="GO:0000287">
    <property type="term" value="F:magnesium ion binding"/>
    <property type="evidence" value="ECO:0007669"/>
    <property type="project" value="UniProtKB-UniRule"/>
</dbReference>
<comment type="caution">
    <text evidence="10">The sequence shown here is derived from an EMBL/GenBank/DDBJ whole genome shotgun (WGS) entry which is preliminary data.</text>
</comment>
<keyword evidence="4 8" id="KW-0276">Fatty acid metabolism</keyword>
<dbReference type="InterPro" id="IPR008278">
    <property type="entry name" value="4-PPantetheinyl_Trfase_dom"/>
</dbReference>
<keyword evidence="11" id="KW-1185">Reference proteome</keyword>
<feature type="domain" description="4'-phosphopantetheinyl transferase" evidence="9">
    <location>
        <begin position="26"/>
        <end position="119"/>
    </location>
</feature>
<dbReference type="Gene3D" id="3.90.470.20">
    <property type="entry name" value="4'-phosphopantetheinyl transferase domain"/>
    <property type="match status" value="1"/>
</dbReference>
<dbReference type="Proteomes" id="UP000321750">
    <property type="component" value="Unassembled WGS sequence"/>
</dbReference>
<dbReference type="GO" id="GO:0008897">
    <property type="term" value="F:holo-[acyl-carrier-protein] synthase activity"/>
    <property type="evidence" value="ECO:0007669"/>
    <property type="project" value="UniProtKB-UniRule"/>
</dbReference>
<keyword evidence="2 8" id="KW-0808">Transferase</keyword>
<sequence>MGWAMDGTVSAVIATAPAEAPPMILGIGSDLCDIRRIQSSLDRFGDRFTQRVFTDGERAKCDARAARAPSYARRFAAKEACAKALGTGMSHGVFWRDMEVVNLPGGKPTLRLTGGASERLSEMMPEGYEPRVHISLTDDPPLAQAFVIIEAVPSGTPRP</sequence>
<keyword evidence="7 8" id="KW-0275">Fatty acid biosynthesis</keyword>
<evidence type="ECO:0000256" key="1">
    <source>
        <dbReference type="ARBA" id="ARBA00022516"/>
    </source>
</evidence>
<dbReference type="InterPro" id="IPR002582">
    <property type="entry name" value="ACPS"/>
</dbReference>
<keyword evidence="8" id="KW-0963">Cytoplasm</keyword>
<evidence type="ECO:0000256" key="3">
    <source>
        <dbReference type="ARBA" id="ARBA00022723"/>
    </source>
</evidence>
<dbReference type="NCBIfam" id="TIGR00516">
    <property type="entry name" value="acpS"/>
    <property type="match status" value="1"/>
</dbReference>
<comment type="catalytic activity">
    <reaction evidence="8">
        <text>apo-[ACP] + CoA = holo-[ACP] + adenosine 3',5'-bisphosphate + H(+)</text>
        <dbReference type="Rhea" id="RHEA:12068"/>
        <dbReference type="Rhea" id="RHEA-COMP:9685"/>
        <dbReference type="Rhea" id="RHEA-COMP:9690"/>
        <dbReference type="ChEBI" id="CHEBI:15378"/>
        <dbReference type="ChEBI" id="CHEBI:29999"/>
        <dbReference type="ChEBI" id="CHEBI:57287"/>
        <dbReference type="ChEBI" id="CHEBI:58343"/>
        <dbReference type="ChEBI" id="CHEBI:64479"/>
        <dbReference type="EC" id="2.7.8.7"/>
    </reaction>
</comment>
<protein>
    <recommendedName>
        <fullName evidence="8">Holo-[acyl-carrier-protein] synthase</fullName>
        <shortName evidence="8">Holo-ACP synthase</shortName>
        <ecNumber evidence="8">2.7.8.7</ecNumber>
    </recommendedName>
    <alternativeName>
        <fullName evidence="8">4'-phosphopantetheinyl transferase AcpS</fullName>
    </alternativeName>
</protein>
<dbReference type="EMBL" id="BJZV01000015">
    <property type="protein sequence ID" value="GEP11005.1"/>
    <property type="molecule type" value="Genomic_DNA"/>
</dbReference>
<dbReference type="NCBIfam" id="TIGR00556">
    <property type="entry name" value="pantethn_trn"/>
    <property type="match status" value="1"/>
</dbReference>
<dbReference type="Pfam" id="PF01648">
    <property type="entry name" value="ACPS"/>
    <property type="match status" value="1"/>
</dbReference>
<proteinExistence type="inferred from homology"/>
<keyword evidence="5 8" id="KW-0460">Magnesium</keyword>
<accession>A0A512JM20</accession>
<comment type="cofactor">
    <cofactor evidence="8">
        <name>Mg(2+)</name>
        <dbReference type="ChEBI" id="CHEBI:18420"/>
    </cofactor>
</comment>
<keyword evidence="1 8" id="KW-0444">Lipid biosynthesis</keyword>
<evidence type="ECO:0000259" key="9">
    <source>
        <dbReference type="Pfam" id="PF01648"/>
    </source>
</evidence>
<dbReference type="HAMAP" id="MF_00101">
    <property type="entry name" value="AcpS"/>
    <property type="match status" value="1"/>
</dbReference>
<evidence type="ECO:0000256" key="8">
    <source>
        <dbReference type="HAMAP-Rule" id="MF_00101"/>
    </source>
</evidence>
<evidence type="ECO:0000256" key="4">
    <source>
        <dbReference type="ARBA" id="ARBA00022832"/>
    </source>
</evidence>
<feature type="binding site" evidence="8">
    <location>
        <position position="30"/>
    </location>
    <ligand>
        <name>Mg(2+)</name>
        <dbReference type="ChEBI" id="CHEBI:18420"/>
    </ligand>
</feature>
<evidence type="ECO:0000256" key="7">
    <source>
        <dbReference type="ARBA" id="ARBA00023160"/>
    </source>
</evidence>
<evidence type="ECO:0000256" key="5">
    <source>
        <dbReference type="ARBA" id="ARBA00022842"/>
    </source>
</evidence>
<comment type="subcellular location">
    <subcellularLocation>
        <location evidence="8">Cytoplasm</location>
    </subcellularLocation>
</comment>
<evidence type="ECO:0000313" key="10">
    <source>
        <dbReference type="EMBL" id="GEP11005.1"/>
    </source>
</evidence>
<dbReference type="GO" id="GO:0006633">
    <property type="term" value="P:fatty acid biosynthetic process"/>
    <property type="evidence" value="ECO:0007669"/>
    <property type="project" value="UniProtKB-UniRule"/>
</dbReference>
<reference evidence="10 11" key="1">
    <citation type="submission" date="2019-07" db="EMBL/GenBank/DDBJ databases">
        <title>Whole genome shotgun sequence of Methylobacterium gnaphalii NBRC 107716.</title>
        <authorList>
            <person name="Hosoyama A."/>
            <person name="Uohara A."/>
            <person name="Ohji S."/>
            <person name="Ichikawa N."/>
        </authorList>
    </citation>
    <scope>NUCLEOTIDE SEQUENCE [LARGE SCALE GENOMIC DNA]</scope>
    <source>
        <strain evidence="10 11">NBRC 107716</strain>
    </source>
</reference>
<dbReference type="EC" id="2.7.8.7" evidence="8"/>
<comment type="function">
    <text evidence="8">Transfers the 4'-phosphopantetheine moiety from coenzyme A to a Ser of acyl-carrier-protein.</text>
</comment>